<evidence type="ECO:0000313" key="1">
    <source>
        <dbReference type="EMBL" id="WAP63887.1"/>
    </source>
</evidence>
<evidence type="ECO:0000313" key="2">
    <source>
        <dbReference type="Proteomes" id="UP001163982"/>
    </source>
</evidence>
<keyword evidence="1" id="KW-0326">Glycosidase</keyword>
<protein>
    <submittedName>
        <fullName evidence="1">DNA-3-methyladenine glycosylase I</fullName>
        <ecNumber evidence="1">3.2.2.20</ecNumber>
    </submittedName>
</protein>
<accession>A0ACD4P7R4</accession>
<name>A0ACD4P7R4_9PSED</name>
<reference evidence="1" key="1">
    <citation type="journal article" date="2024" name="Int. J. Syst. Evol. Microbiol.">
        <title>Pseudomonas fortuita sp. nov., isolated from the endosphere of a wild yam.</title>
        <authorList>
            <person name="Carlier A."/>
            <person name="Beaumel M."/>
            <person name="Moreau S."/>
            <person name="Acar T."/>
            <person name="Sana T.G."/>
            <person name="Cnockaert M."/>
            <person name="Vandamme P."/>
        </authorList>
    </citation>
    <scope>NUCLEOTIDE SEQUENCE</scope>
    <source>
        <strain evidence="1">GMI12077</strain>
    </source>
</reference>
<dbReference type="Proteomes" id="UP001163982">
    <property type="component" value="Chromosome"/>
</dbReference>
<keyword evidence="2" id="KW-1185">Reference proteome</keyword>
<keyword evidence="1" id="KW-0378">Hydrolase</keyword>
<sequence>MPRCFWCTDDPLYQAYHDQEWGTPQRDPALLFEMLLLEGFQAGLSWITVLRKRERYREVMYGFDPEKLAAMSDERIEELMQDAGIIRNRLKLKAARRNAQAWRAVDNPAEWLWSFVGGEPKINHFNGRGDVPAITDEAKAMSKALQKAGFTFVGPTICYAFMQATGMVMDHTTDCDRYSTLSDSTGTIF</sequence>
<dbReference type="EC" id="3.2.2.20" evidence="1"/>
<dbReference type="EMBL" id="CP114035">
    <property type="protein sequence ID" value="WAP63887.1"/>
    <property type="molecule type" value="Genomic_DNA"/>
</dbReference>
<organism evidence="1 2">
    <name type="scientific">Pseudomonas fortuita</name>
    <dbReference type="NCBI Taxonomy" id="3233375"/>
    <lineage>
        <taxon>Bacteria</taxon>
        <taxon>Pseudomonadati</taxon>
        <taxon>Pseudomonadota</taxon>
        <taxon>Gammaproteobacteria</taxon>
        <taxon>Pseudomonadales</taxon>
        <taxon>Pseudomonadaceae</taxon>
        <taxon>Pseudomonas</taxon>
    </lineage>
</organism>
<proteinExistence type="predicted"/>
<gene>
    <name evidence="1" type="ORF">OZ911_00280</name>
</gene>